<dbReference type="EMBL" id="CAEZXP010000002">
    <property type="protein sequence ID" value="CAB4697025.1"/>
    <property type="molecule type" value="Genomic_DNA"/>
</dbReference>
<sequence>MSFDLLTDEQREIRELVRTLAVERIAPRAAEIDESHEFPWDVVELFREHDIFALLFDEAYGGTGTGTLLALVAMEEVSKVCATSGLILAVQELGALGIKLAGTEEQKQRYLPKLASGEWLAAYALTEADSGSDSAAMRAIATRDGDAYVLNGGKRFITNAGVAHLYIVFAKTDPDGGHGGISAFVVEADTPGFEVTRLEPKMGISGSTTGELLFSDMRVPAENLLGMEGEGFKIAMRILDRSRPGIAAQALGIAQGATDYALSYAKTRETMGKPIAAHQLIAGKLADMETECEAARGLLYRFGMMADAGIDGPELTKASAMAKLKCGDVAMATTTEAVQILGGYGYIKEYPVERYMRDAKITQIYEGTQEVQRLVIAREMVREDRASH</sequence>
<dbReference type="Gene3D" id="2.40.110.10">
    <property type="entry name" value="Butyryl-CoA Dehydrogenase, subunit A, domain 2"/>
    <property type="match status" value="1"/>
</dbReference>
<evidence type="ECO:0000259" key="8">
    <source>
        <dbReference type="Pfam" id="PF02771"/>
    </source>
</evidence>
<dbReference type="Gene3D" id="1.20.140.10">
    <property type="entry name" value="Butyryl-CoA Dehydrogenase, subunit A, domain 3"/>
    <property type="match status" value="1"/>
</dbReference>
<evidence type="ECO:0000256" key="3">
    <source>
        <dbReference type="ARBA" id="ARBA00022630"/>
    </source>
</evidence>
<dbReference type="PROSITE" id="PS00073">
    <property type="entry name" value="ACYL_COA_DH_2"/>
    <property type="match status" value="1"/>
</dbReference>
<keyword evidence="5" id="KW-0560">Oxidoreductase</keyword>
<dbReference type="InterPro" id="IPR037069">
    <property type="entry name" value="AcylCoA_DH/ox_N_sf"/>
</dbReference>
<dbReference type="InterPro" id="IPR009100">
    <property type="entry name" value="AcylCoA_DH/oxidase_NM_dom_sf"/>
</dbReference>
<evidence type="ECO:0000256" key="5">
    <source>
        <dbReference type="ARBA" id="ARBA00023002"/>
    </source>
</evidence>
<organism evidence="9">
    <name type="scientific">freshwater metagenome</name>
    <dbReference type="NCBI Taxonomy" id="449393"/>
    <lineage>
        <taxon>unclassified sequences</taxon>
        <taxon>metagenomes</taxon>
        <taxon>ecological metagenomes</taxon>
    </lineage>
</organism>
<evidence type="ECO:0000259" key="7">
    <source>
        <dbReference type="Pfam" id="PF02770"/>
    </source>
</evidence>
<name>A0A6J6PJJ1_9ZZZZ</name>
<dbReference type="FunFam" id="1.10.540.10:FF:000002">
    <property type="entry name" value="Acyl-CoA dehydrogenase FadE19"/>
    <property type="match status" value="1"/>
</dbReference>
<dbReference type="Pfam" id="PF02771">
    <property type="entry name" value="Acyl-CoA_dh_N"/>
    <property type="match status" value="1"/>
</dbReference>
<gene>
    <name evidence="9" type="ORF">UFOPK2399_01096</name>
</gene>
<dbReference type="Pfam" id="PF02770">
    <property type="entry name" value="Acyl-CoA_dh_M"/>
    <property type="match status" value="1"/>
</dbReference>
<dbReference type="PANTHER" id="PTHR43884">
    <property type="entry name" value="ACYL-COA DEHYDROGENASE"/>
    <property type="match status" value="1"/>
</dbReference>
<feature type="domain" description="Acyl-CoA dehydrogenase/oxidase C-terminal" evidence="6">
    <location>
        <begin position="229"/>
        <end position="380"/>
    </location>
</feature>
<dbReference type="PANTHER" id="PTHR43884:SF12">
    <property type="entry name" value="ISOVALERYL-COA DEHYDROGENASE, MITOCHONDRIAL-RELATED"/>
    <property type="match status" value="1"/>
</dbReference>
<dbReference type="Gene3D" id="1.10.540.10">
    <property type="entry name" value="Acyl-CoA dehydrogenase/oxidase, N-terminal domain"/>
    <property type="match status" value="1"/>
</dbReference>
<dbReference type="FunFam" id="1.20.140.10:FF:000004">
    <property type="entry name" value="Acyl-CoA dehydrogenase FadE25"/>
    <property type="match status" value="1"/>
</dbReference>
<dbReference type="InterPro" id="IPR006089">
    <property type="entry name" value="Acyl-CoA_DH_CS"/>
</dbReference>
<dbReference type="Pfam" id="PF00441">
    <property type="entry name" value="Acyl-CoA_dh_1"/>
    <property type="match status" value="1"/>
</dbReference>
<evidence type="ECO:0000313" key="9">
    <source>
        <dbReference type="EMBL" id="CAB4697025.1"/>
    </source>
</evidence>
<dbReference type="InterPro" id="IPR046373">
    <property type="entry name" value="Acyl-CoA_Oxase/DH_mid-dom_sf"/>
</dbReference>
<evidence type="ECO:0000259" key="6">
    <source>
        <dbReference type="Pfam" id="PF00441"/>
    </source>
</evidence>
<dbReference type="InterPro" id="IPR036250">
    <property type="entry name" value="AcylCo_DH-like_C"/>
</dbReference>
<comment type="similarity">
    <text evidence="2">Belongs to the acyl-CoA dehydrogenase family.</text>
</comment>
<comment type="cofactor">
    <cofactor evidence="1">
        <name>FAD</name>
        <dbReference type="ChEBI" id="CHEBI:57692"/>
    </cofactor>
</comment>
<reference evidence="9" key="1">
    <citation type="submission" date="2020-05" db="EMBL/GenBank/DDBJ databases">
        <authorList>
            <person name="Chiriac C."/>
            <person name="Salcher M."/>
            <person name="Ghai R."/>
            <person name="Kavagutti S V."/>
        </authorList>
    </citation>
    <scope>NUCLEOTIDE SEQUENCE</scope>
</reference>
<evidence type="ECO:0000256" key="2">
    <source>
        <dbReference type="ARBA" id="ARBA00009347"/>
    </source>
</evidence>
<proteinExistence type="inferred from homology"/>
<dbReference type="SUPFAM" id="SSF56645">
    <property type="entry name" value="Acyl-CoA dehydrogenase NM domain-like"/>
    <property type="match status" value="1"/>
</dbReference>
<protein>
    <submittedName>
        <fullName evidence="9">Unannotated protein</fullName>
    </submittedName>
</protein>
<dbReference type="InterPro" id="IPR006091">
    <property type="entry name" value="Acyl-CoA_Oxase/DH_mid-dom"/>
</dbReference>
<evidence type="ECO:0000256" key="1">
    <source>
        <dbReference type="ARBA" id="ARBA00001974"/>
    </source>
</evidence>
<feature type="domain" description="Acyl-CoA oxidase/dehydrogenase middle" evidence="7">
    <location>
        <begin position="122"/>
        <end position="217"/>
    </location>
</feature>
<feature type="domain" description="Acyl-CoA dehydrogenase/oxidase N-terminal" evidence="8">
    <location>
        <begin position="7"/>
        <end position="118"/>
    </location>
</feature>
<keyword evidence="3" id="KW-0285">Flavoprotein</keyword>
<dbReference type="PROSITE" id="PS00072">
    <property type="entry name" value="ACYL_COA_DH_1"/>
    <property type="match status" value="1"/>
</dbReference>
<dbReference type="GO" id="GO:0003995">
    <property type="term" value="F:acyl-CoA dehydrogenase activity"/>
    <property type="evidence" value="ECO:0007669"/>
    <property type="project" value="InterPro"/>
</dbReference>
<dbReference type="GO" id="GO:0050660">
    <property type="term" value="F:flavin adenine dinucleotide binding"/>
    <property type="evidence" value="ECO:0007669"/>
    <property type="project" value="InterPro"/>
</dbReference>
<keyword evidence="4" id="KW-0274">FAD</keyword>
<dbReference type="InterPro" id="IPR013786">
    <property type="entry name" value="AcylCoA_DH/ox_N"/>
</dbReference>
<dbReference type="PIRSF" id="PIRSF016578">
    <property type="entry name" value="HsaA"/>
    <property type="match status" value="1"/>
</dbReference>
<dbReference type="FunFam" id="2.40.110.10:FF:000009">
    <property type="entry name" value="Acyl-CoA dehydrogenase"/>
    <property type="match status" value="1"/>
</dbReference>
<evidence type="ECO:0000256" key="4">
    <source>
        <dbReference type="ARBA" id="ARBA00022827"/>
    </source>
</evidence>
<accession>A0A6J6PJJ1</accession>
<dbReference type="SUPFAM" id="SSF47203">
    <property type="entry name" value="Acyl-CoA dehydrogenase C-terminal domain-like"/>
    <property type="match status" value="1"/>
</dbReference>
<dbReference type="InterPro" id="IPR009075">
    <property type="entry name" value="AcylCo_DH/oxidase_C"/>
</dbReference>
<dbReference type="AlphaFoldDB" id="A0A6J6PJJ1"/>